<keyword evidence="9" id="KW-0319">Glycerol metabolism</keyword>
<evidence type="ECO:0000313" key="15">
    <source>
        <dbReference type="EMBL" id="KAK1134840.1"/>
    </source>
</evidence>
<dbReference type="GO" id="GO:0019432">
    <property type="term" value="P:triglyceride biosynthetic process"/>
    <property type="evidence" value="ECO:0007669"/>
    <property type="project" value="TreeGrafter"/>
</dbReference>
<dbReference type="PANTHER" id="PTHR12317">
    <property type="entry name" value="DIACYLGLYCEROL O-ACYLTRANSFERASE"/>
    <property type="match status" value="1"/>
</dbReference>
<comment type="pathway">
    <text evidence="3">Lipid metabolism.</text>
</comment>
<proteinExistence type="inferred from homology"/>
<keyword evidence="16" id="KW-1185">Reference proteome</keyword>
<evidence type="ECO:0000256" key="14">
    <source>
        <dbReference type="ARBA" id="ARBA00023315"/>
    </source>
</evidence>
<evidence type="ECO:0000256" key="12">
    <source>
        <dbReference type="ARBA" id="ARBA00023098"/>
    </source>
</evidence>
<evidence type="ECO:0000256" key="11">
    <source>
        <dbReference type="ARBA" id="ARBA00022989"/>
    </source>
</evidence>
<protein>
    <recommendedName>
        <fullName evidence="5">diacylglycerol O-acyltransferase</fullName>
        <ecNumber evidence="5">2.3.1.20</ecNumber>
    </recommendedName>
</protein>
<evidence type="ECO:0000256" key="13">
    <source>
        <dbReference type="ARBA" id="ARBA00023136"/>
    </source>
</evidence>
<evidence type="ECO:0000256" key="8">
    <source>
        <dbReference type="ARBA" id="ARBA00022692"/>
    </source>
</evidence>
<dbReference type="PANTHER" id="PTHR12317:SF0">
    <property type="entry name" value="ACYLTRANSFERASE"/>
    <property type="match status" value="1"/>
</dbReference>
<name>A0AA40GCK1_9HYME</name>
<evidence type="ECO:0000313" key="16">
    <source>
        <dbReference type="Proteomes" id="UP001177670"/>
    </source>
</evidence>
<evidence type="ECO:0000256" key="2">
    <source>
        <dbReference type="ARBA" id="ARBA00004771"/>
    </source>
</evidence>
<evidence type="ECO:0000256" key="7">
    <source>
        <dbReference type="ARBA" id="ARBA00022679"/>
    </source>
</evidence>
<keyword evidence="11" id="KW-1133">Transmembrane helix</keyword>
<dbReference type="AlphaFoldDB" id="A0AA40GCK1"/>
<keyword evidence="7" id="KW-0808">Transferase</keyword>
<evidence type="ECO:0000256" key="1">
    <source>
        <dbReference type="ARBA" id="ARBA00004477"/>
    </source>
</evidence>
<evidence type="ECO:0000256" key="4">
    <source>
        <dbReference type="ARBA" id="ARBA00005420"/>
    </source>
</evidence>
<dbReference type="GO" id="GO:0004144">
    <property type="term" value="F:diacylglycerol O-acyltransferase activity"/>
    <property type="evidence" value="ECO:0007669"/>
    <property type="project" value="UniProtKB-EC"/>
</dbReference>
<dbReference type="GO" id="GO:0005789">
    <property type="term" value="C:endoplasmic reticulum membrane"/>
    <property type="evidence" value="ECO:0007669"/>
    <property type="project" value="UniProtKB-SubCell"/>
</dbReference>
<comment type="caution">
    <text evidence="15">The sequence shown here is derived from an EMBL/GenBank/DDBJ whole genome shotgun (WGS) entry which is preliminary data.</text>
</comment>
<keyword evidence="6" id="KW-0444">Lipid biosynthesis</keyword>
<evidence type="ECO:0000256" key="6">
    <source>
        <dbReference type="ARBA" id="ARBA00022516"/>
    </source>
</evidence>
<dbReference type="Pfam" id="PF03982">
    <property type="entry name" value="DAGAT"/>
    <property type="match status" value="2"/>
</dbReference>
<dbReference type="EC" id="2.3.1.20" evidence="5"/>
<keyword evidence="8" id="KW-0812">Transmembrane</keyword>
<keyword evidence="14" id="KW-0012">Acyltransferase</keyword>
<comment type="subcellular location">
    <subcellularLocation>
        <location evidence="1">Endoplasmic reticulum membrane</location>
        <topology evidence="1">Multi-pass membrane protein</topology>
    </subcellularLocation>
</comment>
<dbReference type="EMBL" id="JAHYIQ010000002">
    <property type="protein sequence ID" value="KAK1134840.1"/>
    <property type="molecule type" value="Genomic_DNA"/>
</dbReference>
<comment type="similarity">
    <text evidence="4">Belongs to the diacylglycerol acyltransferase family.</text>
</comment>
<dbReference type="InterPro" id="IPR007130">
    <property type="entry name" value="DAGAT"/>
</dbReference>
<dbReference type="GO" id="GO:0006071">
    <property type="term" value="P:glycerol metabolic process"/>
    <property type="evidence" value="ECO:0007669"/>
    <property type="project" value="UniProtKB-KW"/>
</dbReference>
<organism evidence="15 16">
    <name type="scientific">Melipona bicolor</name>
    <dbReference type="NCBI Taxonomy" id="60889"/>
    <lineage>
        <taxon>Eukaryota</taxon>
        <taxon>Metazoa</taxon>
        <taxon>Ecdysozoa</taxon>
        <taxon>Arthropoda</taxon>
        <taxon>Hexapoda</taxon>
        <taxon>Insecta</taxon>
        <taxon>Pterygota</taxon>
        <taxon>Neoptera</taxon>
        <taxon>Endopterygota</taxon>
        <taxon>Hymenoptera</taxon>
        <taxon>Apocrita</taxon>
        <taxon>Aculeata</taxon>
        <taxon>Apoidea</taxon>
        <taxon>Anthophila</taxon>
        <taxon>Apidae</taxon>
        <taxon>Melipona</taxon>
    </lineage>
</organism>
<accession>A0AA40GCK1</accession>
<keyword evidence="13" id="KW-0472">Membrane</keyword>
<reference evidence="15" key="1">
    <citation type="submission" date="2021-10" db="EMBL/GenBank/DDBJ databases">
        <title>Melipona bicolor Genome sequencing and assembly.</title>
        <authorList>
            <person name="Araujo N.S."/>
            <person name="Arias M.C."/>
        </authorList>
    </citation>
    <scope>NUCLEOTIDE SEQUENCE</scope>
    <source>
        <strain evidence="15">USP_2M_L1-L4_2017</strain>
        <tissue evidence="15">Whole body</tissue>
    </source>
</reference>
<sequence length="185" mass="21347">MQISGKRAQFRQWLRTCTLKRYICEYFPIKLVKTTDLDPNKSYLFCNFPHGIMCTGIWFAFGTDIMGFNKLFPDSIDSNAESIDQLLSAKPEAPYTGRASVVIPGGIAEVMESKPGTYRVITKRRKGFVRLALKNGPMDLPKIEEPTKEQIDEYHGKFIEHMVDFFEKEKHKYVENADSVYLEFV</sequence>
<evidence type="ECO:0000256" key="10">
    <source>
        <dbReference type="ARBA" id="ARBA00022824"/>
    </source>
</evidence>
<dbReference type="Proteomes" id="UP001177670">
    <property type="component" value="Unassembled WGS sequence"/>
</dbReference>
<keyword evidence="12" id="KW-0443">Lipid metabolism</keyword>
<gene>
    <name evidence="15" type="ORF">K0M31_007609</name>
</gene>
<evidence type="ECO:0000256" key="5">
    <source>
        <dbReference type="ARBA" id="ARBA00013244"/>
    </source>
</evidence>
<evidence type="ECO:0000256" key="9">
    <source>
        <dbReference type="ARBA" id="ARBA00022798"/>
    </source>
</evidence>
<comment type="pathway">
    <text evidence="2">Glycerolipid metabolism; triacylglycerol biosynthesis.</text>
</comment>
<keyword evidence="10" id="KW-0256">Endoplasmic reticulum</keyword>
<evidence type="ECO:0000256" key="3">
    <source>
        <dbReference type="ARBA" id="ARBA00005189"/>
    </source>
</evidence>